<sequence length="50" mass="4934">MGRDGDEARAVLRGGDAALVAQVRRLAELAGVPLAVAAPDDPAPGAALVL</sequence>
<accession>A0A7J5UIK7</accession>
<feature type="non-terminal residue" evidence="1">
    <location>
        <position position="50"/>
    </location>
</feature>
<proteinExistence type="predicted"/>
<dbReference type="EMBL" id="WHJE01000247">
    <property type="protein sequence ID" value="KAE8762146.1"/>
    <property type="molecule type" value="Genomic_DNA"/>
</dbReference>
<dbReference type="AlphaFoldDB" id="A0A7J5UIK7"/>
<organism evidence="1 2">
    <name type="scientific">Georgenia thermotolerans</name>
    <dbReference type="NCBI Taxonomy" id="527326"/>
    <lineage>
        <taxon>Bacteria</taxon>
        <taxon>Bacillati</taxon>
        <taxon>Actinomycetota</taxon>
        <taxon>Actinomycetes</taxon>
        <taxon>Micrococcales</taxon>
        <taxon>Bogoriellaceae</taxon>
        <taxon>Georgenia</taxon>
    </lineage>
</organism>
<dbReference type="Proteomes" id="UP000451860">
    <property type="component" value="Unassembled WGS sequence"/>
</dbReference>
<comment type="caution">
    <text evidence="1">The sequence shown here is derived from an EMBL/GenBank/DDBJ whole genome shotgun (WGS) entry which is preliminary data.</text>
</comment>
<keyword evidence="2" id="KW-1185">Reference proteome</keyword>
<protein>
    <submittedName>
        <fullName evidence="1">Uncharacterized protein</fullName>
    </submittedName>
</protein>
<reference evidence="1 2" key="1">
    <citation type="submission" date="2019-10" db="EMBL/GenBank/DDBJ databases">
        <title>Georgenia wutianyii sp. nov. and Georgenia yuyongxinii sp. nov. isolated from plateau pika (Ochotona curzoniae) in the Qinghai-Tibet plateau of China.</title>
        <authorList>
            <person name="Tian Z."/>
        </authorList>
    </citation>
    <scope>NUCLEOTIDE SEQUENCE [LARGE SCALE GENOMIC DNA]</scope>
    <source>
        <strain evidence="1 2">DSM 21501</strain>
    </source>
</reference>
<evidence type="ECO:0000313" key="2">
    <source>
        <dbReference type="Proteomes" id="UP000451860"/>
    </source>
</evidence>
<gene>
    <name evidence="1" type="ORF">GB883_20870</name>
</gene>
<evidence type="ECO:0000313" key="1">
    <source>
        <dbReference type="EMBL" id="KAE8762146.1"/>
    </source>
</evidence>
<name>A0A7J5UIK7_9MICO</name>